<sequence length="221" mass="24267">MDAHAKFPSFFSNGVQQLPRSINPLIGAFFKTVSSDGLIGYNSSRMVGQTPLNMLLAQNITMSASVPLSTVGAQNTNTQTRGWSTPPSSPYTSPSDEQRYRRGWQPRPRDLSPHWTPSVNGARPTTANTSNPQPNSKIVSVTYADPTGGSTIVTRRLEDGRFDVRFVYSRDFILAASSSPYALLPPANAKQIVAEMMEIVATFPTSFYNSIRKDGFTRPED</sequence>
<dbReference type="EMBL" id="JPKZ01000479">
    <property type="protein sequence ID" value="KHN87135.1"/>
    <property type="molecule type" value="Genomic_DNA"/>
</dbReference>
<accession>A0A0B2W1U3</accession>
<organism evidence="2 3">
    <name type="scientific">Toxocara canis</name>
    <name type="common">Canine roundworm</name>
    <dbReference type="NCBI Taxonomy" id="6265"/>
    <lineage>
        <taxon>Eukaryota</taxon>
        <taxon>Metazoa</taxon>
        <taxon>Ecdysozoa</taxon>
        <taxon>Nematoda</taxon>
        <taxon>Chromadorea</taxon>
        <taxon>Rhabditida</taxon>
        <taxon>Spirurina</taxon>
        <taxon>Ascaridomorpha</taxon>
        <taxon>Ascaridoidea</taxon>
        <taxon>Toxocaridae</taxon>
        <taxon>Toxocara</taxon>
    </lineage>
</organism>
<dbReference type="Proteomes" id="UP000031036">
    <property type="component" value="Unassembled WGS sequence"/>
</dbReference>
<proteinExistence type="predicted"/>
<name>A0A0B2W1U3_TOXCA</name>
<evidence type="ECO:0000313" key="3">
    <source>
        <dbReference type="Proteomes" id="UP000031036"/>
    </source>
</evidence>
<gene>
    <name evidence="2" type="ORF">Tcan_09483</name>
</gene>
<feature type="compositionally biased region" description="Low complexity" evidence="1">
    <location>
        <begin position="84"/>
        <end position="95"/>
    </location>
</feature>
<evidence type="ECO:0000313" key="2">
    <source>
        <dbReference type="EMBL" id="KHN87135.1"/>
    </source>
</evidence>
<dbReference type="OrthoDB" id="5860020at2759"/>
<reference evidence="2 3" key="1">
    <citation type="submission" date="2014-11" db="EMBL/GenBank/DDBJ databases">
        <title>Genetic blueprint of the zoonotic pathogen Toxocara canis.</title>
        <authorList>
            <person name="Zhu X.-Q."/>
            <person name="Korhonen P.K."/>
            <person name="Cai H."/>
            <person name="Young N.D."/>
            <person name="Nejsum P."/>
            <person name="von Samson-Himmelstjerna G."/>
            <person name="Boag P.R."/>
            <person name="Tan P."/>
            <person name="Li Q."/>
            <person name="Min J."/>
            <person name="Yang Y."/>
            <person name="Wang X."/>
            <person name="Fang X."/>
            <person name="Hall R.S."/>
            <person name="Hofmann A."/>
            <person name="Sternberg P.W."/>
            <person name="Jex A.R."/>
            <person name="Gasser R.B."/>
        </authorList>
    </citation>
    <scope>NUCLEOTIDE SEQUENCE [LARGE SCALE GENOMIC DNA]</scope>
    <source>
        <strain evidence="2">PN_DK_2014</strain>
    </source>
</reference>
<comment type="caution">
    <text evidence="2">The sequence shown here is derived from an EMBL/GenBank/DDBJ whole genome shotgun (WGS) entry which is preliminary data.</text>
</comment>
<evidence type="ECO:0000256" key="1">
    <source>
        <dbReference type="SAM" id="MobiDB-lite"/>
    </source>
</evidence>
<feature type="compositionally biased region" description="Polar residues" evidence="1">
    <location>
        <begin position="74"/>
        <end position="83"/>
    </location>
</feature>
<dbReference type="STRING" id="6265.A0A0B2W1U3"/>
<feature type="compositionally biased region" description="Polar residues" evidence="1">
    <location>
        <begin position="115"/>
        <end position="137"/>
    </location>
</feature>
<keyword evidence="3" id="KW-1185">Reference proteome</keyword>
<protein>
    <submittedName>
        <fullName evidence="2">Uncharacterized protein</fullName>
    </submittedName>
</protein>
<dbReference type="AlphaFoldDB" id="A0A0B2W1U3"/>
<feature type="region of interest" description="Disordered" evidence="1">
    <location>
        <begin position="74"/>
        <end position="137"/>
    </location>
</feature>